<sequence length="99" mass="11402">MPIDKERIKQELLDESNDILNEWNEPYVVDGISVMNAQGKMTFLGSLRVFDERNAPSIIREVKSRLSKYGKLTVRDERIIPCCSARYTHISFNIVVDNA</sequence>
<dbReference type="Proteomes" id="UP000323439">
    <property type="component" value="Unassembled WGS sequence"/>
</dbReference>
<dbReference type="EMBL" id="FMXB01000032">
    <property type="protein sequence ID" value="SDA72170.1"/>
    <property type="molecule type" value="Genomic_DNA"/>
</dbReference>
<dbReference type="AlphaFoldDB" id="A0A1G5XPR0"/>
<protein>
    <submittedName>
        <fullName evidence="1">Uncharacterized protein</fullName>
    </submittedName>
</protein>
<dbReference type="STRING" id="230361.sm9_1431"/>
<gene>
    <name evidence="1" type="ORF">SAMN02910315_02396</name>
</gene>
<evidence type="ECO:0000313" key="2">
    <source>
        <dbReference type="Proteomes" id="UP000323439"/>
    </source>
</evidence>
<dbReference type="RefSeq" id="WP_149732863.1">
    <property type="nucleotide sequence ID" value="NZ_FMXB01000032.1"/>
</dbReference>
<keyword evidence="2" id="KW-1185">Reference proteome</keyword>
<dbReference type="OrthoDB" id="76707at2157"/>
<organism evidence="1 2">
    <name type="scientific">Methanobrevibacter millerae</name>
    <dbReference type="NCBI Taxonomy" id="230361"/>
    <lineage>
        <taxon>Archaea</taxon>
        <taxon>Methanobacteriati</taxon>
        <taxon>Methanobacteriota</taxon>
        <taxon>Methanomada group</taxon>
        <taxon>Methanobacteria</taxon>
        <taxon>Methanobacteriales</taxon>
        <taxon>Methanobacteriaceae</taxon>
        <taxon>Methanobrevibacter</taxon>
    </lineage>
</organism>
<accession>A0A1G5XPR0</accession>
<name>A0A1G5XPR0_9EURY</name>
<proteinExistence type="predicted"/>
<reference evidence="1 2" key="1">
    <citation type="submission" date="2016-10" db="EMBL/GenBank/DDBJ databases">
        <authorList>
            <person name="Varghese N."/>
            <person name="Submissions S."/>
        </authorList>
    </citation>
    <scope>NUCLEOTIDE SEQUENCE [LARGE SCALE GENOMIC DNA]</scope>
    <source>
        <strain evidence="1 2">DSM 16643</strain>
    </source>
</reference>
<evidence type="ECO:0000313" key="1">
    <source>
        <dbReference type="EMBL" id="SDA72170.1"/>
    </source>
</evidence>